<dbReference type="Gene3D" id="1.10.950.10">
    <property type="entry name" value="Villin headpiece domain"/>
    <property type="match status" value="1"/>
</dbReference>
<dbReference type="GO" id="GO:0007010">
    <property type="term" value="P:cytoskeleton organization"/>
    <property type="evidence" value="ECO:0007669"/>
    <property type="project" value="InterPro"/>
</dbReference>
<proteinExistence type="predicted"/>
<organism evidence="1">
    <name type="scientific">Timema tahoe</name>
    <dbReference type="NCBI Taxonomy" id="61484"/>
    <lineage>
        <taxon>Eukaryota</taxon>
        <taxon>Metazoa</taxon>
        <taxon>Ecdysozoa</taxon>
        <taxon>Arthropoda</taxon>
        <taxon>Hexapoda</taxon>
        <taxon>Insecta</taxon>
        <taxon>Pterygota</taxon>
        <taxon>Neoptera</taxon>
        <taxon>Polyneoptera</taxon>
        <taxon>Phasmatodea</taxon>
        <taxon>Timematodea</taxon>
        <taxon>Timematoidea</taxon>
        <taxon>Timematidae</taxon>
        <taxon>Timema</taxon>
    </lineage>
</organism>
<evidence type="ECO:0000313" key="1">
    <source>
        <dbReference type="EMBL" id="CAD7461805.1"/>
    </source>
</evidence>
<dbReference type="EMBL" id="OE005235">
    <property type="protein sequence ID" value="CAD7461805.1"/>
    <property type="molecule type" value="Genomic_DNA"/>
</dbReference>
<dbReference type="GO" id="GO:0003779">
    <property type="term" value="F:actin binding"/>
    <property type="evidence" value="ECO:0007669"/>
    <property type="project" value="InterPro"/>
</dbReference>
<gene>
    <name evidence="1" type="ORF">TTEB3V08_LOCUS9708</name>
</gene>
<name>A0A7R9IP94_9NEOP</name>
<protein>
    <submittedName>
        <fullName evidence="1">Uncharacterized protein</fullName>
    </submittedName>
</protein>
<reference evidence="1" key="1">
    <citation type="submission" date="2020-11" db="EMBL/GenBank/DDBJ databases">
        <authorList>
            <person name="Tran Van P."/>
        </authorList>
    </citation>
    <scope>NUCLEOTIDE SEQUENCE</scope>
</reference>
<dbReference type="SUPFAM" id="SSF47050">
    <property type="entry name" value="VHP, Villin headpiece domain"/>
    <property type="match status" value="1"/>
</dbReference>
<accession>A0A7R9IP94</accession>
<dbReference type="InterPro" id="IPR036886">
    <property type="entry name" value="Villin_headpiece_dom_sf"/>
</dbReference>
<dbReference type="AlphaFoldDB" id="A0A7R9IP94"/>
<sequence length="102" mass="11702">MGKVDQEWYETTEEEMMAYVGVLDGKKPGELLSVEAELARLTRSTYPAAQLLQRPLPDGVDPTRLEFYLDPNHFQILQFLDTSLNRYSQNPFNNDQPLAIVI</sequence>